<dbReference type="Pfam" id="PF20684">
    <property type="entry name" value="Fung_rhodopsin"/>
    <property type="match status" value="1"/>
</dbReference>
<evidence type="ECO:0000256" key="1">
    <source>
        <dbReference type="ARBA" id="ARBA00004141"/>
    </source>
</evidence>
<evidence type="ECO:0000313" key="9">
    <source>
        <dbReference type="EMBL" id="KAK9415237.1"/>
    </source>
</evidence>
<sequence length="405" mass="45119">MPYGGTAPSAITAMWILTALTFVFVILRIYTRIWVVHSYGIDDHVYNLAFLFLLIYVVFITISGYFGFGQSMEEIQILDNVVHAVLFEAIGQTFAVVGMAIAKWSLGLFLLRLVTNTWHKVAIWTAMSVLMGASISVCFVFWLQCSPPAYLWDKRVEGGRCEVNSTPVSMLLCILCVLVDFFFALFPWLFIWNLQMNKREKLVILVSMSLGVIAGACGIKRTLEVPELSSVNYLKDTVGLIVWSAAEIAVTMICIGIPICRPLYKTFLEKLTSQLSGTFSRGNHGNRRGYHHRRNSGAYQLHTIGNTEVDCKPSSHANSTLDLESGEATDQTRVYSEQTEMDGATEHTGTKTFAISAGRRPSDEGSDEEILGLSAGRVETARHGRGYGIKVVEEYQVTSSLRRHK</sequence>
<dbReference type="InterPro" id="IPR049326">
    <property type="entry name" value="Rhodopsin_dom_fungi"/>
</dbReference>
<comment type="similarity">
    <text evidence="5">Belongs to the SAT4 family.</text>
</comment>
<dbReference type="PANTHER" id="PTHR33048">
    <property type="entry name" value="PTH11-LIKE INTEGRAL MEMBRANE PROTEIN (AFU_ORTHOLOGUE AFUA_5G11245)"/>
    <property type="match status" value="1"/>
</dbReference>
<gene>
    <name evidence="9" type="ORF">SUNI508_02085</name>
</gene>
<feature type="region of interest" description="Disordered" evidence="6">
    <location>
        <begin position="312"/>
        <end position="331"/>
    </location>
</feature>
<feature type="transmembrane region" description="Helical" evidence="7">
    <location>
        <begin position="89"/>
        <end position="114"/>
    </location>
</feature>
<feature type="compositionally biased region" description="Polar residues" evidence="6">
    <location>
        <begin position="315"/>
        <end position="331"/>
    </location>
</feature>
<dbReference type="InterPro" id="IPR052337">
    <property type="entry name" value="SAT4-like"/>
</dbReference>
<evidence type="ECO:0000256" key="4">
    <source>
        <dbReference type="ARBA" id="ARBA00023136"/>
    </source>
</evidence>
<feature type="transmembrane region" description="Helical" evidence="7">
    <location>
        <begin position="48"/>
        <end position="69"/>
    </location>
</feature>
<evidence type="ECO:0000256" key="6">
    <source>
        <dbReference type="SAM" id="MobiDB-lite"/>
    </source>
</evidence>
<keyword evidence="4 7" id="KW-0472">Membrane</keyword>
<proteinExistence type="inferred from homology"/>
<organism evidence="9 10">
    <name type="scientific">Seiridium unicorne</name>
    <dbReference type="NCBI Taxonomy" id="138068"/>
    <lineage>
        <taxon>Eukaryota</taxon>
        <taxon>Fungi</taxon>
        <taxon>Dikarya</taxon>
        <taxon>Ascomycota</taxon>
        <taxon>Pezizomycotina</taxon>
        <taxon>Sordariomycetes</taxon>
        <taxon>Xylariomycetidae</taxon>
        <taxon>Amphisphaeriales</taxon>
        <taxon>Sporocadaceae</taxon>
        <taxon>Seiridium</taxon>
    </lineage>
</organism>
<feature type="transmembrane region" description="Helical" evidence="7">
    <location>
        <begin position="202"/>
        <end position="221"/>
    </location>
</feature>
<keyword evidence="10" id="KW-1185">Reference proteome</keyword>
<comment type="caution">
    <text evidence="9">The sequence shown here is derived from an EMBL/GenBank/DDBJ whole genome shotgun (WGS) entry which is preliminary data.</text>
</comment>
<feature type="transmembrane region" description="Helical" evidence="7">
    <location>
        <begin position="6"/>
        <end position="27"/>
    </location>
</feature>
<feature type="transmembrane region" description="Helical" evidence="7">
    <location>
        <begin position="168"/>
        <end position="190"/>
    </location>
</feature>
<evidence type="ECO:0000256" key="5">
    <source>
        <dbReference type="ARBA" id="ARBA00038359"/>
    </source>
</evidence>
<feature type="domain" description="Rhodopsin" evidence="8">
    <location>
        <begin position="27"/>
        <end position="265"/>
    </location>
</feature>
<dbReference type="PANTHER" id="PTHR33048:SF93">
    <property type="entry name" value="INTEGRAL MEMBRANE PROTEIN"/>
    <property type="match status" value="1"/>
</dbReference>
<evidence type="ECO:0000313" key="10">
    <source>
        <dbReference type="Proteomes" id="UP001408356"/>
    </source>
</evidence>
<evidence type="ECO:0000256" key="7">
    <source>
        <dbReference type="SAM" id="Phobius"/>
    </source>
</evidence>
<feature type="transmembrane region" description="Helical" evidence="7">
    <location>
        <begin position="241"/>
        <end position="260"/>
    </location>
</feature>
<evidence type="ECO:0000256" key="3">
    <source>
        <dbReference type="ARBA" id="ARBA00022989"/>
    </source>
</evidence>
<reference evidence="9 10" key="1">
    <citation type="journal article" date="2024" name="J. Plant Pathol.">
        <title>Sequence and assembly of the genome of Seiridium unicorne, isolate CBS 538.82, causal agent of cypress canker disease.</title>
        <authorList>
            <person name="Scali E."/>
            <person name="Rocca G.D."/>
            <person name="Danti R."/>
            <person name="Garbelotto M."/>
            <person name="Barberini S."/>
            <person name="Baroncelli R."/>
            <person name="Emiliani G."/>
        </authorList>
    </citation>
    <scope>NUCLEOTIDE SEQUENCE [LARGE SCALE GENOMIC DNA]</scope>
    <source>
        <strain evidence="9 10">BM-138-508</strain>
    </source>
</reference>
<protein>
    <submittedName>
        <fullName evidence="9">Integral membrane protein pth11</fullName>
    </submittedName>
</protein>
<name>A0ABR2UKU8_9PEZI</name>
<feature type="transmembrane region" description="Helical" evidence="7">
    <location>
        <begin position="121"/>
        <end position="143"/>
    </location>
</feature>
<keyword evidence="3 7" id="KW-1133">Transmembrane helix</keyword>
<comment type="subcellular location">
    <subcellularLocation>
        <location evidence="1">Membrane</location>
        <topology evidence="1">Multi-pass membrane protein</topology>
    </subcellularLocation>
</comment>
<accession>A0ABR2UKU8</accession>
<dbReference type="Proteomes" id="UP001408356">
    <property type="component" value="Unassembled WGS sequence"/>
</dbReference>
<dbReference type="EMBL" id="JARVKF010000418">
    <property type="protein sequence ID" value="KAK9415237.1"/>
    <property type="molecule type" value="Genomic_DNA"/>
</dbReference>
<evidence type="ECO:0000256" key="2">
    <source>
        <dbReference type="ARBA" id="ARBA00022692"/>
    </source>
</evidence>
<evidence type="ECO:0000259" key="8">
    <source>
        <dbReference type="Pfam" id="PF20684"/>
    </source>
</evidence>
<keyword evidence="2 7" id="KW-0812">Transmembrane</keyword>